<dbReference type="EMBL" id="BPLR01007049">
    <property type="protein sequence ID" value="GIY14107.1"/>
    <property type="molecule type" value="Genomic_DNA"/>
</dbReference>
<comment type="caution">
    <text evidence="1">The sequence shown here is derived from an EMBL/GenBank/DDBJ whole genome shotgun (WGS) entry which is preliminary data.</text>
</comment>
<reference evidence="1 2" key="1">
    <citation type="submission" date="2021-06" db="EMBL/GenBank/DDBJ databases">
        <title>Caerostris extrusa draft genome.</title>
        <authorList>
            <person name="Kono N."/>
            <person name="Arakawa K."/>
        </authorList>
    </citation>
    <scope>NUCLEOTIDE SEQUENCE [LARGE SCALE GENOMIC DNA]</scope>
</reference>
<proteinExistence type="predicted"/>
<evidence type="ECO:0000313" key="2">
    <source>
        <dbReference type="Proteomes" id="UP001054945"/>
    </source>
</evidence>
<dbReference type="Proteomes" id="UP001054945">
    <property type="component" value="Unassembled WGS sequence"/>
</dbReference>
<dbReference type="AlphaFoldDB" id="A0AAV4QY04"/>
<accession>A0AAV4QY04</accession>
<protein>
    <submittedName>
        <fullName evidence="1">Uncharacterized protein</fullName>
    </submittedName>
</protein>
<name>A0AAV4QY04_CAEEX</name>
<organism evidence="1 2">
    <name type="scientific">Caerostris extrusa</name>
    <name type="common">Bark spider</name>
    <name type="synonym">Caerostris bankana</name>
    <dbReference type="NCBI Taxonomy" id="172846"/>
    <lineage>
        <taxon>Eukaryota</taxon>
        <taxon>Metazoa</taxon>
        <taxon>Ecdysozoa</taxon>
        <taxon>Arthropoda</taxon>
        <taxon>Chelicerata</taxon>
        <taxon>Arachnida</taxon>
        <taxon>Araneae</taxon>
        <taxon>Araneomorphae</taxon>
        <taxon>Entelegynae</taxon>
        <taxon>Araneoidea</taxon>
        <taxon>Araneidae</taxon>
        <taxon>Caerostris</taxon>
    </lineage>
</organism>
<evidence type="ECO:0000313" key="1">
    <source>
        <dbReference type="EMBL" id="GIY14107.1"/>
    </source>
</evidence>
<keyword evidence="2" id="KW-1185">Reference proteome</keyword>
<gene>
    <name evidence="1" type="ORF">CEXT_565461</name>
</gene>
<sequence>MADMGEWRDSTWEAMQIKKTRPRATLRHRSRKSILTFTNRTEGEKNLVSTKIFIQNEIPRKCCEKVRSGRKPFIFATHRHPHPPVYVVFLERNSCAVRCLSYLRTPFILLTPSSP</sequence>